<proteinExistence type="predicted"/>
<gene>
    <name evidence="1" type="ORF">TTHERM_000423264</name>
</gene>
<dbReference type="Proteomes" id="UP000009168">
    <property type="component" value="Unassembled WGS sequence"/>
</dbReference>
<dbReference type="RefSeq" id="XP_012652491.1">
    <property type="nucleotide sequence ID" value="XM_012797037.1"/>
</dbReference>
<dbReference type="AlphaFoldDB" id="W7X6E2"/>
<organism evidence="1 2">
    <name type="scientific">Tetrahymena thermophila (strain SB210)</name>
    <dbReference type="NCBI Taxonomy" id="312017"/>
    <lineage>
        <taxon>Eukaryota</taxon>
        <taxon>Sar</taxon>
        <taxon>Alveolata</taxon>
        <taxon>Ciliophora</taxon>
        <taxon>Intramacronucleata</taxon>
        <taxon>Oligohymenophorea</taxon>
        <taxon>Hymenostomatida</taxon>
        <taxon>Tetrahymenina</taxon>
        <taxon>Tetrahymenidae</taxon>
        <taxon>Tetrahymena</taxon>
    </lineage>
</organism>
<dbReference type="GeneID" id="24438887"/>
<protein>
    <submittedName>
        <fullName evidence="1">Uncharacterized protein</fullName>
    </submittedName>
</protein>
<keyword evidence="2" id="KW-1185">Reference proteome</keyword>
<reference evidence="2" key="1">
    <citation type="journal article" date="2006" name="PLoS Biol.">
        <title>Macronuclear genome sequence of the ciliate Tetrahymena thermophila, a model eukaryote.</title>
        <authorList>
            <person name="Eisen J.A."/>
            <person name="Coyne R.S."/>
            <person name="Wu M."/>
            <person name="Wu D."/>
            <person name="Thiagarajan M."/>
            <person name="Wortman J.R."/>
            <person name="Badger J.H."/>
            <person name="Ren Q."/>
            <person name="Amedeo P."/>
            <person name="Jones K.M."/>
            <person name="Tallon L.J."/>
            <person name="Delcher A.L."/>
            <person name="Salzberg S.L."/>
            <person name="Silva J.C."/>
            <person name="Haas B.J."/>
            <person name="Majoros W.H."/>
            <person name="Farzad M."/>
            <person name="Carlton J.M."/>
            <person name="Smith R.K. Jr."/>
            <person name="Garg J."/>
            <person name="Pearlman R.E."/>
            <person name="Karrer K.M."/>
            <person name="Sun L."/>
            <person name="Manning G."/>
            <person name="Elde N.C."/>
            <person name="Turkewitz A.P."/>
            <person name="Asai D.J."/>
            <person name="Wilkes D.E."/>
            <person name="Wang Y."/>
            <person name="Cai H."/>
            <person name="Collins K."/>
            <person name="Stewart B.A."/>
            <person name="Lee S.R."/>
            <person name="Wilamowska K."/>
            <person name="Weinberg Z."/>
            <person name="Ruzzo W.L."/>
            <person name="Wloga D."/>
            <person name="Gaertig J."/>
            <person name="Frankel J."/>
            <person name="Tsao C.-C."/>
            <person name="Gorovsky M.A."/>
            <person name="Keeling P.J."/>
            <person name="Waller R.F."/>
            <person name="Patron N.J."/>
            <person name="Cherry J.M."/>
            <person name="Stover N.A."/>
            <person name="Krieger C.J."/>
            <person name="del Toro C."/>
            <person name="Ryder H.F."/>
            <person name="Williamson S.C."/>
            <person name="Barbeau R.A."/>
            <person name="Hamilton E.P."/>
            <person name="Orias E."/>
        </authorList>
    </citation>
    <scope>NUCLEOTIDE SEQUENCE [LARGE SCALE GENOMIC DNA]</scope>
    <source>
        <strain evidence="2">SB210</strain>
    </source>
</reference>
<evidence type="ECO:0000313" key="1">
    <source>
        <dbReference type="EMBL" id="EWS74950.1"/>
    </source>
</evidence>
<sequence length="103" mass="12726">MYMLYLKALIFINQNNNKLQPKNIKSIKNKKNEQINYLISSYLNFDFGSRIVRTMPSWNKFRSQVSYVLQANMCFDQMLYWFMLSYFWQFLQCLQGRKSYFFY</sequence>
<name>W7X6E2_TETTS</name>
<dbReference type="KEGG" id="tet:TTHERM_000423264"/>
<accession>W7X6E2</accession>
<dbReference type="InParanoid" id="W7X6E2"/>
<dbReference type="EMBL" id="GG662724">
    <property type="protein sequence ID" value="EWS74950.1"/>
    <property type="molecule type" value="Genomic_DNA"/>
</dbReference>
<evidence type="ECO:0000313" key="2">
    <source>
        <dbReference type="Proteomes" id="UP000009168"/>
    </source>
</evidence>